<dbReference type="GO" id="GO:0016791">
    <property type="term" value="F:phosphatase activity"/>
    <property type="evidence" value="ECO:0007669"/>
    <property type="project" value="TreeGrafter"/>
</dbReference>
<keyword evidence="1" id="KW-0614">Plasmid</keyword>
<dbReference type="RefSeq" id="WP_025414154.1">
    <property type="nucleotide sequence ID" value="NZ_CP007129.1"/>
</dbReference>
<dbReference type="OrthoDB" id="512570at2"/>
<name>W0RP99_9BACT</name>
<dbReference type="InParanoid" id="W0RP99"/>
<dbReference type="InterPro" id="IPR029033">
    <property type="entry name" value="His_PPase_superfam"/>
</dbReference>
<dbReference type="SMART" id="SM00855">
    <property type="entry name" value="PGAM"/>
    <property type="match status" value="1"/>
</dbReference>
<keyword evidence="2" id="KW-1185">Reference proteome</keyword>
<accession>W0RP99</accession>
<dbReference type="Proteomes" id="UP000019151">
    <property type="component" value="Plasmid 1"/>
</dbReference>
<evidence type="ECO:0000313" key="2">
    <source>
        <dbReference type="Proteomes" id="UP000019151"/>
    </source>
</evidence>
<dbReference type="AlphaFoldDB" id="W0RP99"/>
<dbReference type="SUPFAM" id="SSF53254">
    <property type="entry name" value="Phosphoglycerate mutase-like"/>
    <property type="match status" value="1"/>
</dbReference>
<dbReference type="Gene3D" id="3.40.50.1240">
    <property type="entry name" value="Phosphoglycerate mutase-like"/>
    <property type="match status" value="1"/>
</dbReference>
<dbReference type="PANTHER" id="PTHR48100">
    <property type="entry name" value="BROAD-SPECIFICITY PHOSPHATASE YOR283W-RELATED"/>
    <property type="match status" value="1"/>
</dbReference>
<reference evidence="1 2" key="1">
    <citation type="journal article" date="2014" name="Genome Announc.">
        <title>Genome Sequence and Methylome of Soil Bacterium Gemmatirosa kalamazoonensis KBS708T, a Member of the Rarely Cultivated Gemmatimonadetes Phylum.</title>
        <authorList>
            <person name="Debruyn J.M."/>
            <person name="Radosevich M."/>
            <person name="Wommack K.E."/>
            <person name="Polson S.W."/>
            <person name="Hauser L.J."/>
            <person name="Fawaz M.N."/>
            <person name="Korlach J."/>
            <person name="Tsai Y.C."/>
        </authorList>
    </citation>
    <scope>NUCLEOTIDE SEQUENCE [LARGE SCALE GENOMIC DNA]</scope>
    <source>
        <strain evidence="1 2">KBS708</strain>
        <plasmid evidence="2">Plasmid 1</plasmid>
    </source>
</reference>
<organism evidence="1 2">
    <name type="scientific">Gemmatirosa kalamazoonensis</name>
    <dbReference type="NCBI Taxonomy" id="861299"/>
    <lineage>
        <taxon>Bacteria</taxon>
        <taxon>Pseudomonadati</taxon>
        <taxon>Gemmatimonadota</taxon>
        <taxon>Gemmatimonadia</taxon>
        <taxon>Gemmatimonadales</taxon>
        <taxon>Gemmatimonadaceae</taxon>
        <taxon>Gemmatirosa</taxon>
    </lineage>
</organism>
<dbReference type="InterPro" id="IPR050275">
    <property type="entry name" value="PGM_Phosphatase"/>
</dbReference>
<evidence type="ECO:0000313" key="1">
    <source>
        <dbReference type="EMBL" id="AHG92829.1"/>
    </source>
</evidence>
<dbReference type="KEGG" id="gba:J421_5294"/>
<dbReference type="InterPro" id="IPR013078">
    <property type="entry name" value="His_Pase_superF_clade-1"/>
</dbReference>
<proteinExistence type="predicted"/>
<dbReference type="GO" id="GO:0005737">
    <property type="term" value="C:cytoplasm"/>
    <property type="evidence" value="ECO:0007669"/>
    <property type="project" value="TreeGrafter"/>
</dbReference>
<sequence length="179" mass="19587">MQEIILVRHAAATGQDPAAALTGEGQRQAHMLADLLSPYRVQRVISSPFARATESIRPLCDRATLRLETDGRLVERVLSGRPLVDWRGHLRRSFEDLDYRLDGGESARAAQARGTSVVRSALASGALCVLVTHGNLLALILNSIDATVGFDVWSSLSNPDAFVVDVDNDGPTRFRRIWV</sequence>
<dbReference type="PANTHER" id="PTHR48100:SF1">
    <property type="entry name" value="HISTIDINE PHOSPHATASE FAMILY PROTEIN-RELATED"/>
    <property type="match status" value="1"/>
</dbReference>
<protein>
    <submittedName>
        <fullName evidence="1">Phosphoglycerate mutase</fullName>
    </submittedName>
</protein>
<dbReference type="HOGENOM" id="CLU_033323_12_2_0"/>
<gene>
    <name evidence="1" type="ORF">J421_5294</name>
</gene>
<dbReference type="EMBL" id="CP007129">
    <property type="protein sequence ID" value="AHG92829.1"/>
    <property type="molecule type" value="Genomic_DNA"/>
</dbReference>
<geneLocation type="plasmid" evidence="1 2">
    <name>1</name>
</geneLocation>
<dbReference type="Pfam" id="PF00300">
    <property type="entry name" value="His_Phos_1"/>
    <property type="match status" value="1"/>
</dbReference>